<protein>
    <submittedName>
        <fullName evidence="3">Uncharacterized protein</fullName>
    </submittedName>
</protein>
<name>A0A915IPG2_ROMCU</name>
<feature type="region of interest" description="Disordered" evidence="1">
    <location>
        <begin position="109"/>
        <end position="145"/>
    </location>
</feature>
<evidence type="ECO:0000256" key="1">
    <source>
        <dbReference type="SAM" id="MobiDB-lite"/>
    </source>
</evidence>
<proteinExistence type="predicted"/>
<keyword evidence="2" id="KW-1185">Reference proteome</keyword>
<evidence type="ECO:0000313" key="2">
    <source>
        <dbReference type="Proteomes" id="UP000887565"/>
    </source>
</evidence>
<feature type="compositionally biased region" description="Acidic residues" evidence="1">
    <location>
        <begin position="118"/>
        <end position="141"/>
    </location>
</feature>
<reference evidence="3" key="1">
    <citation type="submission" date="2022-11" db="UniProtKB">
        <authorList>
            <consortium name="WormBaseParasite"/>
        </authorList>
    </citation>
    <scope>IDENTIFICATION</scope>
</reference>
<accession>A0A915IPG2</accession>
<organism evidence="2 3">
    <name type="scientific">Romanomermis culicivorax</name>
    <name type="common">Nematode worm</name>
    <dbReference type="NCBI Taxonomy" id="13658"/>
    <lineage>
        <taxon>Eukaryota</taxon>
        <taxon>Metazoa</taxon>
        <taxon>Ecdysozoa</taxon>
        <taxon>Nematoda</taxon>
        <taxon>Enoplea</taxon>
        <taxon>Dorylaimia</taxon>
        <taxon>Mermithida</taxon>
        <taxon>Mermithoidea</taxon>
        <taxon>Mermithidae</taxon>
        <taxon>Romanomermis</taxon>
    </lineage>
</organism>
<sequence>MESLCGHSLVCPICERRLLHLYEHLTKLCMANRRDEIDDTIDRIEEKELKIVQNEVILKFQIIRWGGCTDLIVCDLSEKSFTIKNDIQNEEIAGENFREMYDESQKNRKYNRQRFNEEIDESDDDYVDDENVENEDEEEDRTELTPVTRHTQFADIPMHIWFNLDNDENYDMQEKSLTSSISDAGTYNNVKNLIFNMQSQLSIGLVPLSFCLSL</sequence>
<evidence type="ECO:0000313" key="3">
    <source>
        <dbReference type="WBParaSite" id="nRc.2.0.1.t15760-RA"/>
    </source>
</evidence>
<dbReference type="WBParaSite" id="nRc.2.0.1.t15760-RA">
    <property type="protein sequence ID" value="nRc.2.0.1.t15760-RA"/>
    <property type="gene ID" value="nRc.2.0.1.g15760"/>
</dbReference>
<dbReference type="AlphaFoldDB" id="A0A915IPG2"/>
<dbReference type="Proteomes" id="UP000887565">
    <property type="component" value="Unplaced"/>
</dbReference>